<proteinExistence type="predicted"/>
<dbReference type="FunFam" id="3.10.20.310:FF:000013">
    <property type="entry name" value="Outer envelope protein 80 chloroplastic"/>
    <property type="match status" value="1"/>
</dbReference>
<dbReference type="FunFam" id="3.10.20.310:FF:000014">
    <property type="entry name" value="Outer envelope protein 80, chloroplastic"/>
    <property type="match status" value="1"/>
</dbReference>
<protein>
    <submittedName>
        <fullName evidence="6">Outer envelope protein of 80 kDa</fullName>
    </submittedName>
</protein>
<dbReference type="Proteomes" id="UP000245207">
    <property type="component" value="Unassembled WGS sequence"/>
</dbReference>
<reference evidence="6 7" key="1">
    <citation type="journal article" date="2018" name="Mol. Plant">
        <title>The genome of Artemisia annua provides insight into the evolution of Asteraceae family and artemisinin biosynthesis.</title>
        <authorList>
            <person name="Shen Q."/>
            <person name="Zhang L."/>
            <person name="Liao Z."/>
            <person name="Wang S."/>
            <person name="Yan T."/>
            <person name="Shi P."/>
            <person name="Liu M."/>
            <person name="Fu X."/>
            <person name="Pan Q."/>
            <person name="Wang Y."/>
            <person name="Lv Z."/>
            <person name="Lu X."/>
            <person name="Zhang F."/>
            <person name="Jiang W."/>
            <person name="Ma Y."/>
            <person name="Chen M."/>
            <person name="Hao X."/>
            <person name="Li L."/>
            <person name="Tang Y."/>
            <person name="Lv G."/>
            <person name="Zhou Y."/>
            <person name="Sun X."/>
            <person name="Brodelius P.E."/>
            <person name="Rose J.K.C."/>
            <person name="Tang K."/>
        </authorList>
    </citation>
    <scope>NUCLEOTIDE SEQUENCE [LARGE SCALE GENOMIC DNA]</scope>
    <source>
        <strain evidence="7">cv. Huhao1</strain>
        <tissue evidence="6">Leaf</tissue>
    </source>
</reference>
<accession>A0A2U1N949</accession>
<evidence type="ECO:0000256" key="2">
    <source>
        <dbReference type="ARBA" id="ARBA00023136"/>
    </source>
</evidence>
<dbReference type="PROSITE" id="PS51779">
    <property type="entry name" value="POTRA"/>
    <property type="match status" value="1"/>
</dbReference>
<dbReference type="InterPro" id="IPR010827">
    <property type="entry name" value="BamA/TamA_POTRA"/>
</dbReference>
<keyword evidence="6" id="KW-0946">Virion</keyword>
<keyword evidence="1" id="KW-0934">Plastid</keyword>
<comment type="subcellular location">
    <subcellularLocation>
        <location evidence="3">Plastid</location>
        <location evidence="3">Chloroplast outer membrane</location>
    </subcellularLocation>
</comment>
<dbReference type="GO" id="GO:0009793">
    <property type="term" value="P:embryo development ending in seed dormancy"/>
    <property type="evidence" value="ECO:0007669"/>
    <property type="project" value="TreeGrafter"/>
</dbReference>
<dbReference type="Pfam" id="PF01103">
    <property type="entry name" value="Omp85"/>
    <property type="match status" value="1"/>
</dbReference>
<evidence type="ECO:0000259" key="5">
    <source>
        <dbReference type="PROSITE" id="PS51779"/>
    </source>
</evidence>
<dbReference type="STRING" id="35608.A0A2U1N949"/>
<feature type="domain" description="POTRA" evidence="5">
    <location>
        <begin position="256"/>
        <end position="337"/>
    </location>
</feature>
<dbReference type="InterPro" id="IPR000184">
    <property type="entry name" value="Bac_surfAg_D15"/>
</dbReference>
<keyword evidence="7" id="KW-1185">Reference proteome</keyword>
<dbReference type="GO" id="GO:0009707">
    <property type="term" value="C:chloroplast outer membrane"/>
    <property type="evidence" value="ECO:0007669"/>
    <property type="project" value="UniProtKB-SubCell"/>
</dbReference>
<dbReference type="EMBL" id="PKPP01003318">
    <property type="protein sequence ID" value="PWA70016.1"/>
    <property type="molecule type" value="Genomic_DNA"/>
</dbReference>
<dbReference type="Pfam" id="PF07244">
    <property type="entry name" value="POTRA"/>
    <property type="match status" value="1"/>
</dbReference>
<name>A0A2U1N949_ARTAN</name>
<dbReference type="Gene3D" id="2.40.160.50">
    <property type="entry name" value="membrane protein fhac: a member of the omp85/tpsb transporter family"/>
    <property type="match status" value="1"/>
</dbReference>
<keyword evidence="1" id="KW-1002">Plastid outer membrane</keyword>
<evidence type="ECO:0000256" key="3">
    <source>
        <dbReference type="ARBA" id="ARBA00024013"/>
    </source>
</evidence>
<gene>
    <name evidence="6" type="ORF">CTI12_AA280750</name>
</gene>
<dbReference type="OrthoDB" id="2013615at2759"/>
<dbReference type="PANTHER" id="PTHR12815">
    <property type="entry name" value="SORTING AND ASSEMBLY MACHINERY SAMM50 PROTEIN FAMILY MEMBER"/>
    <property type="match status" value="1"/>
</dbReference>
<evidence type="ECO:0000313" key="6">
    <source>
        <dbReference type="EMBL" id="PWA70016.1"/>
    </source>
</evidence>
<dbReference type="InterPro" id="IPR034746">
    <property type="entry name" value="POTRA"/>
</dbReference>
<dbReference type="InterPro" id="IPR039910">
    <property type="entry name" value="D15-like"/>
</dbReference>
<feature type="region of interest" description="Disordered" evidence="4">
    <location>
        <begin position="417"/>
        <end position="438"/>
    </location>
</feature>
<sequence length="676" mass="73627">MPENKSFQFRSTSVKIPTFTTFHHRHNHHKPPLFADLNLHISSLITTTKHSLTHFLSKHTFPKPLLCSASLSLNNNDVTTELTTQSTELTTQSRASRNDDDERVLISEVLVRNKDGEELERKDLVEEAVKALKTCRPNSALTVGEVQEDVHRIIGSGYFSSCLPVAVDTRDGIRLVFQVEPNQDFQGLVCEGANVLPTKFVEDKFRSSYGKIVNIRKLDEVISSINGWYMERGLFGLVSGVEILSGGVLRLQVSEAEVNNISVRFLSKTGEPTTGKTRPETILRQLNTKKGQVYSMLQAKRDVDTLLAMGIMEDVSIVPQPAGDSGKVDLTINAVERVSGGVSAGGGISSGITSGPLAGLIGSCAVYHRNLFGRNQKINLSLERGQIDSIFRINYTDPWIEGDDKRTSRTIMIQNSRTPGTLVHGPHGNQPNNSSPTIGRVTAGIEYTRPFRPMWSGTAGLIFQRAGARDDKGNPMIRDFHNCPLTASGNNYDDMVLAKVESVYTSSSDPSSSMLVVTMEQGLPVWSEWLTFSRVTARARKGFVFGPTRLNFSLSGGHVVGNFPPHEAFPIGGINSVRGYEEGDIGSGRSYAVGSGEFTFPLVGPVEGAVFADYGTDLGTGSTVPGDPAGARQKLGSGYGYGVGIRVASPLGPLRLEYAFNDKGNRRYQFGVGHRN</sequence>
<evidence type="ECO:0000256" key="4">
    <source>
        <dbReference type="SAM" id="MobiDB-lite"/>
    </source>
</evidence>
<dbReference type="PANTHER" id="PTHR12815:SF32">
    <property type="entry name" value="OUTER ENVELOPE PROTEIN 80, CHLOROPLASTIC"/>
    <property type="match status" value="1"/>
</dbReference>
<keyword evidence="6" id="KW-0261">Viral envelope protein</keyword>
<keyword evidence="2" id="KW-0472">Membrane</keyword>
<dbReference type="AlphaFoldDB" id="A0A2U1N949"/>
<evidence type="ECO:0000256" key="1">
    <source>
        <dbReference type="ARBA" id="ARBA00022805"/>
    </source>
</evidence>
<dbReference type="FunFam" id="2.40.160.50:FF:000006">
    <property type="entry name" value="Outer envelope protein 80, chloroplastic"/>
    <property type="match status" value="1"/>
</dbReference>
<dbReference type="Gene3D" id="3.10.20.310">
    <property type="entry name" value="membrane protein fhac"/>
    <property type="match status" value="3"/>
</dbReference>
<dbReference type="GO" id="GO:0009658">
    <property type="term" value="P:chloroplast organization"/>
    <property type="evidence" value="ECO:0007669"/>
    <property type="project" value="TreeGrafter"/>
</dbReference>
<evidence type="ECO:0000313" key="7">
    <source>
        <dbReference type="Proteomes" id="UP000245207"/>
    </source>
</evidence>
<organism evidence="6 7">
    <name type="scientific">Artemisia annua</name>
    <name type="common">Sweet wormwood</name>
    <dbReference type="NCBI Taxonomy" id="35608"/>
    <lineage>
        <taxon>Eukaryota</taxon>
        <taxon>Viridiplantae</taxon>
        <taxon>Streptophyta</taxon>
        <taxon>Embryophyta</taxon>
        <taxon>Tracheophyta</taxon>
        <taxon>Spermatophyta</taxon>
        <taxon>Magnoliopsida</taxon>
        <taxon>eudicotyledons</taxon>
        <taxon>Gunneridae</taxon>
        <taxon>Pentapetalae</taxon>
        <taxon>asterids</taxon>
        <taxon>campanulids</taxon>
        <taxon>Asterales</taxon>
        <taxon>Asteraceae</taxon>
        <taxon>Asteroideae</taxon>
        <taxon>Anthemideae</taxon>
        <taxon>Artemisiinae</taxon>
        <taxon>Artemisia</taxon>
    </lineage>
</organism>
<comment type="caution">
    <text evidence="6">The sequence shown here is derived from an EMBL/GenBank/DDBJ whole genome shotgun (WGS) entry which is preliminary data.</text>
</comment>